<evidence type="ECO:0000256" key="16">
    <source>
        <dbReference type="RuleBase" id="RU003515"/>
    </source>
</evidence>
<evidence type="ECO:0000256" key="14">
    <source>
        <dbReference type="HAMAP-Rule" id="MF_00052"/>
    </source>
</evidence>
<evidence type="ECO:0000256" key="15">
    <source>
        <dbReference type="PROSITE-ProRule" id="PRU01319"/>
    </source>
</evidence>
<dbReference type="RefSeq" id="WP_345714608.1">
    <property type="nucleotide sequence ID" value="NZ_BAABFP010000002.1"/>
</dbReference>
<evidence type="ECO:0000256" key="5">
    <source>
        <dbReference type="ARBA" id="ARBA00007383"/>
    </source>
</evidence>
<dbReference type="Gene3D" id="3.30.420.10">
    <property type="entry name" value="Ribonuclease H-like superfamily/Ribonuclease H"/>
    <property type="match status" value="1"/>
</dbReference>
<evidence type="ECO:0000256" key="12">
    <source>
        <dbReference type="ARBA" id="ARBA00022801"/>
    </source>
</evidence>
<evidence type="ECO:0000313" key="19">
    <source>
        <dbReference type="Proteomes" id="UP001596189"/>
    </source>
</evidence>
<proteinExistence type="inferred from homology"/>
<comment type="cofactor">
    <cofactor evidence="14 15">
        <name>Mn(2+)</name>
        <dbReference type="ChEBI" id="CHEBI:29035"/>
    </cofactor>
    <cofactor evidence="14 15">
        <name>Mg(2+)</name>
        <dbReference type="ChEBI" id="CHEBI:18420"/>
    </cofactor>
    <text evidence="14 15">Manganese or magnesium. Binds 1 divalent metal ion per monomer in the absence of substrate. May bind a second metal ion after substrate binding.</text>
</comment>
<evidence type="ECO:0000256" key="8">
    <source>
        <dbReference type="ARBA" id="ARBA00022490"/>
    </source>
</evidence>
<evidence type="ECO:0000256" key="4">
    <source>
        <dbReference type="ARBA" id="ARBA00004496"/>
    </source>
</evidence>
<protein>
    <recommendedName>
        <fullName evidence="7 14">Ribonuclease HII</fullName>
        <shortName evidence="14">RNase HII</shortName>
        <ecNumber evidence="6 14">3.1.26.4</ecNumber>
    </recommendedName>
</protein>
<evidence type="ECO:0000256" key="9">
    <source>
        <dbReference type="ARBA" id="ARBA00022722"/>
    </source>
</evidence>
<keyword evidence="11 14" id="KW-0255">Endonuclease</keyword>
<dbReference type="InterPro" id="IPR001352">
    <property type="entry name" value="RNase_HII/HIII"/>
</dbReference>
<feature type="binding site" evidence="14 15">
    <location>
        <position position="29"/>
    </location>
    <ligand>
        <name>a divalent metal cation</name>
        <dbReference type="ChEBI" id="CHEBI:60240"/>
    </ligand>
</feature>
<feature type="binding site" evidence="14 15">
    <location>
        <position position="122"/>
    </location>
    <ligand>
        <name>a divalent metal cation</name>
        <dbReference type="ChEBI" id="CHEBI:60240"/>
    </ligand>
</feature>
<comment type="function">
    <text evidence="3 14 16">Endonuclease that specifically degrades the RNA of RNA-DNA hybrids.</text>
</comment>
<feature type="binding site" evidence="14 15">
    <location>
        <position position="28"/>
    </location>
    <ligand>
        <name>a divalent metal cation</name>
        <dbReference type="ChEBI" id="CHEBI:60240"/>
    </ligand>
</feature>
<gene>
    <name evidence="14" type="primary">rnhB</name>
    <name evidence="18" type="ORF">ACFQDO_16105</name>
</gene>
<dbReference type="GO" id="GO:0004523">
    <property type="term" value="F:RNA-DNA hybrid ribonuclease activity"/>
    <property type="evidence" value="ECO:0007669"/>
    <property type="project" value="UniProtKB-EC"/>
</dbReference>
<dbReference type="InterPro" id="IPR036397">
    <property type="entry name" value="RNaseH_sf"/>
</dbReference>
<dbReference type="CDD" id="cd07182">
    <property type="entry name" value="RNase_HII_bacteria_HII_like"/>
    <property type="match status" value="1"/>
</dbReference>
<dbReference type="HAMAP" id="MF_00052_B">
    <property type="entry name" value="RNase_HII_B"/>
    <property type="match status" value="1"/>
</dbReference>
<evidence type="ECO:0000256" key="7">
    <source>
        <dbReference type="ARBA" id="ARBA00019179"/>
    </source>
</evidence>
<dbReference type="EMBL" id="JBHSRD010000006">
    <property type="protein sequence ID" value="MFC6008659.1"/>
    <property type="molecule type" value="Genomic_DNA"/>
</dbReference>
<keyword evidence="19" id="KW-1185">Reference proteome</keyword>
<comment type="cofactor">
    <cofactor evidence="2">
        <name>Mg(2+)</name>
        <dbReference type="ChEBI" id="CHEBI:18420"/>
    </cofactor>
</comment>
<name>A0ABW1JHI1_9ACTN</name>
<evidence type="ECO:0000256" key="3">
    <source>
        <dbReference type="ARBA" id="ARBA00004065"/>
    </source>
</evidence>
<keyword evidence="8 14" id="KW-0963">Cytoplasm</keyword>
<accession>A0ABW1JHI1</accession>
<dbReference type="EC" id="3.1.26.4" evidence="6 14"/>
<keyword evidence="12 14" id="KW-0378">Hydrolase</keyword>
<dbReference type="Pfam" id="PF01351">
    <property type="entry name" value="RNase_HII"/>
    <property type="match status" value="1"/>
</dbReference>
<dbReference type="PANTHER" id="PTHR10954">
    <property type="entry name" value="RIBONUCLEASE H2 SUBUNIT A"/>
    <property type="match status" value="1"/>
</dbReference>
<evidence type="ECO:0000256" key="10">
    <source>
        <dbReference type="ARBA" id="ARBA00022723"/>
    </source>
</evidence>
<evidence type="ECO:0000256" key="1">
    <source>
        <dbReference type="ARBA" id="ARBA00000077"/>
    </source>
</evidence>
<dbReference type="SUPFAM" id="SSF53098">
    <property type="entry name" value="Ribonuclease H-like"/>
    <property type="match status" value="1"/>
</dbReference>
<dbReference type="InterPro" id="IPR012337">
    <property type="entry name" value="RNaseH-like_sf"/>
</dbReference>
<organism evidence="18 19">
    <name type="scientific">Angustibacter luteus</name>
    <dbReference type="NCBI Taxonomy" id="658456"/>
    <lineage>
        <taxon>Bacteria</taxon>
        <taxon>Bacillati</taxon>
        <taxon>Actinomycetota</taxon>
        <taxon>Actinomycetes</taxon>
        <taxon>Kineosporiales</taxon>
        <taxon>Kineosporiaceae</taxon>
    </lineage>
</organism>
<evidence type="ECO:0000256" key="13">
    <source>
        <dbReference type="ARBA" id="ARBA00023211"/>
    </source>
</evidence>
<dbReference type="PANTHER" id="PTHR10954:SF18">
    <property type="entry name" value="RIBONUCLEASE HII"/>
    <property type="match status" value="1"/>
</dbReference>
<dbReference type="InterPro" id="IPR022898">
    <property type="entry name" value="RNase_HII"/>
</dbReference>
<keyword evidence="13 14" id="KW-0464">Manganese</keyword>
<keyword evidence="9 14" id="KW-0540">Nuclease</keyword>
<comment type="catalytic activity">
    <reaction evidence="1 14 15 16">
        <text>Endonucleolytic cleavage to 5'-phosphomonoester.</text>
        <dbReference type="EC" id="3.1.26.4"/>
    </reaction>
</comment>
<evidence type="ECO:0000256" key="11">
    <source>
        <dbReference type="ARBA" id="ARBA00022759"/>
    </source>
</evidence>
<evidence type="ECO:0000313" key="18">
    <source>
        <dbReference type="EMBL" id="MFC6008659.1"/>
    </source>
</evidence>
<dbReference type="NCBIfam" id="NF000595">
    <property type="entry name" value="PRK00015.1-3"/>
    <property type="match status" value="1"/>
</dbReference>
<sequence>MSPAGRAPSLRVERSLLRDGCLLLAAMDEVGRGALAGPASVGVVLVNATVRTAPSGVRDSKLLTPAARQSLVPRIQRWALASAVGHAGPDEVDAVGILGALRLAARRALATLPAVPDLVLLDGNHDWLTDPSSAGLLAFAADAEPCPPVRTMIKADLKCSSVAAASVLAKVERDAMMTELAPAFPAYGWDVNKGYATPEHLAALTELGASEHHRRSWRLPPYDDLVPVGAPGEAPAAVVVDDGLMTEVSL</sequence>
<dbReference type="InterPro" id="IPR024567">
    <property type="entry name" value="RNase_HII/HIII_dom"/>
</dbReference>
<comment type="similarity">
    <text evidence="5 14 16">Belongs to the RNase HII family.</text>
</comment>
<evidence type="ECO:0000259" key="17">
    <source>
        <dbReference type="PROSITE" id="PS51975"/>
    </source>
</evidence>
<reference evidence="19" key="1">
    <citation type="journal article" date="2019" name="Int. J. Syst. Evol. Microbiol.">
        <title>The Global Catalogue of Microorganisms (GCM) 10K type strain sequencing project: providing services to taxonomists for standard genome sequencing and annotation.</title>
        <authorList>
            <consortium name="The Broad Institute Genomics Platform"/>
            <consortium name="The Broad Institute Genome Sequencing Center for Infectious Disease"/>
            <person name="Wu L."/>
            <person name="Ma J."/>
        </authorList>
    </citation>
    <scope>NUCLEOTIDE SEQUENCE [LARGE SCALE GENOMIC DNA]</scope>
    <source>
        <strain evidence="19">KACC 14249</strain>
    </source>
</reference>
<evidence type="ECO:0000256" key="6">
    <source>
        <dbReference type="ARBA" id="ARBA00012180"/>
    </source>
</evidence>
<dbReference type="Proteomes" id="UP001596189">
    <property type="component" value="Unassembled WGS sequence"/>
</dbReference>
<comment type="subcellular location">
    <subcellularLocation>
        <location evidence="4 14">Cytoplasm</location>
    </subcellularLocation>
</comment>
<keyword evidence="10 14" id="KW-0479">Metal-binding</keyword>
<comment type="caution">
    <text evidence="18">The sequence shown here is derived from an EMBL/GenBank/DDBJ whole genome shotgun (WGS) entry which is preliminary data.</text>
</comment>
<feature type="domain" description="RNase H type-2" evidence="17">
    <location>
        <begin position="22"/>
        <end position="231"/>
    </location>
</feature>
<dbReference type="PROSITE" id="PS51975">
    <property type="entry name" value="RNASE_H_2"/>
    <property type="match status" value="1"/>
</dbReference>
<evidence type="ECO:0000256" key="2">
    <source>
        <dbReference type="ARBA" id="ARBA00001946"/>
    </source>
</evidence>